<dbReference type="SUPFAM" id="SSF49899">
    <property type="entry name" value="Concanavalin A-like lectins/glucanases"/>
    <property type="match status" value="1"/>
</dbReference>
<dbReference type="InterPro" id="IPR013320">
    <property type="entry name" value="ConA-like_dom_sf"/>
</dbReference>
<dbReference type="PANTHER" id="PTHR23282">
    <property type="entry name" value="APICAL ENDOSOMAL GLYCOPROTEIN PRECURSOR"/>
    <property type="match status" value="1"/>
</dbReference>
<keyword evidence="6" id="KW-1185">Reference proteome</keyword>
<comment type="caution">
    <text evidence="5">The sequence shown here is derived from an EMBL/GenBank/DDBJ whole genome shotgun (WGS) entry which is preliminary data.</text>
</comment>
<gene>
    <name evidence="5" type="ORF">KUTeg_023882</name>
</gene>
<feature type="signal peptide" evidence="3">
    <location>
        <begin position="1"/>
        <end position="18"/>
    </location>
</feature>
<dbReference type="SMART" id="SM00137">
    <property type="entry name" value="MAM"/>
    <property type="match status" value="1"/>
</dbReference>
<dbReference type="PROSITE" id="PS50060">
    <property type="entry name" value="MAM_2"/>
    <property type="match status" value="1"/>
</dbReference>
<dbReference type="Proteomes" id="UP001217089">
    <property type="component" value="Unassembled WGS sequence"/>
</dbReference>
<dbReference type="InterPro" id="IPR036055">
    <property type="entry name" value="LDL_receptor-like_sf"/>
</dbReference>
<feature type="domain" description="MAM" evidence="4">
    <location>
        <begin position="1"/>
        <end position="128"/>
    </location>
</feature>
<dbReference type="Gene3D" id="2.60.120.200">
    <property type="match status" value="1"/>
</dbReference>
<proteinExistence type="predicted"/>
<feature type="chain" id="PRO_5045167202" description="MAM domain-containing protein" evidence="3">
    <location>
        <begin position="19"/>
        <end position="184"/>
    </location>
</feature>
<dbReference type="CDD" id="cd00112">
    <property type="entry name" value="LDLa"/>
    <property type="match status" value="1"/>
</dbReference>
<evidence type="ECO:0000256" key="3">
    <source>
        <dbReference type="SAM" id="SignalP"/>
    </source>
</evidence>
<evidence type="ECO:0000259" key="4">
    <source>
        <dbReference type="PROSITE" id="PS50060"/>
    </source>
</evidence>
<organism evidence="5 6">
    <name type="scientific">Tegillarca granosa</name>
    <name type="common">Malaysian cockle</name>
    <name type="synonym">Anadara granosa</name>
    <dbReference type="NCBI Taxonomy" id="220873"/>
    <lineage>
        <taxon>Eukaryota</taxon>
        <taxon>Metazoa</taxon>
        <taxon>Spiralia</taxon>
        <taxon>Lophotrochozoa</taxon>
        <taxon>Mollusca</taxon>
        <taxon>Bivalvia</taxon>
        <taxon>Autobranchia</taxon>
        <taxon>Pteriomorphia</taxon>
        <taxon>Arcoida</taxon>
        <taxon>Arcoidea</taxon>
        <taxon>Arcidae</taxon>
        <taxon>Tegillarca</taxon>
    </lineage>
</organism>
<evidence type="ECO:0000313" key="5">
    <source>
        <dbReference type="EMBL" id="KAJ8299822.1"/>
    </source>
</evidence>
<keyword evidence="3" id="KW-0732">Signal</keyword>
<feature type="disulfide bond" evidence="2">
    <location>
        <begin position="152"/>
        <end position="167"/>
    </location>
</feature>
<comment type="caution">
    <text evidence="2">Lacks conserved residue(s) required for the propagation of feature annotation.</text>
</comment>
<name>A0ABQ9E7G3_TEGGR</name>
<dbReference type="PANTHER" id="PTHR23282:SF101">
    <property type="entry name" value="MAM DOMAIN-CONTAINING PROTEIN"/>
    <property type="match status" value="1"/>
</dbReference>
<dbReference type="Pfam" id="PF00629">
    <property type="entry name" value="MAM"/>
    <property type="match status" value="1"/>
</dbReference>
<dbReference type="EMBL" id="JARBDR010000921">
    <property type="protein sequence ID" value="KAJ8299822.1"/>
    <property type="molecule type" value="Genomic_DNA"/>
</dbReference>
<sequence>MDYVILLVLLGYYLFIESSAPRKPGDNAVIQSQSIPVNNAYCFIFWYNMHGQNVGTLNISRLIQGDRGKSVLWTKTGDQGNTWRQGAVDVGNGLFGPFTLFVEADVGSGYQGDIAVDDFRLDPFPCKIEPPVNGSYDCQDASHTMIPRTQVCNFKRDCTNARDESDCGMKCILLTFKNHLKGFA</sequence>
<protein>
    <recommendedName>
        <fullName evidence="4">MAM domain-containing protein</fullName>
    </recommendedName>
</protein>
<dbReference type="InterPro" id="IPR002172">
    <property type="entry name" value="LDrepeatLR_classA_rpt"/>
</dbReference>
<dbReference type="SUPFAM" id="SSF57424">
    <property type="entry name" value="LDL receptor-like module"/>
    <property type="match status" value="1"/>
</dbReference>
<dbReference type="PROSITE" id="PS50068">
    <property type="entry name" value="LDLRA_2"/>
    <property type="match status" value="1"/>
</dbReference>
<dbReference type="CDD" id="cd06263">
    <property type="entry name" value="MAM"/>
    <property type="match status" value="1"/>
</dbReference>
<keyword evidence="1 2" id="KW-1015">Disulfide bond</keyword>
<dbReference type="InterPro" id="IPR000998">
    <property type="entry name" value="MAM_dom"/>
</dbReference>
<evidence type="ECO:0000256" key="1">
    <source>
        <dbReference type="ARBA" id="ARBA00023157"/>
    </source>
</evidence>
<reference evidence="5 6" key="1">
    <citation type="submission" date="2022-12" db="EMBL/GenBank/DDBJ databases">
        <title>Chromosome-level genome of Tegillarca granosa.</title>
        <authorList>
            <person name="Kim J."/>
        </authorList>
    </citation>
    <scope>NUCLEOTIDE SEQUENCE [LARGE SCALE GENOMIC DNA]</scope>
    <source>
        <strain evidence="5">Teg-2019</strain>
        <tissue evidence="5">Adductor muscle</tissue>
    </source>
</reference>
<evidence type="ECO:0000313" key="6">
    <source>
        <dbReference type="Proteomes" id="UP001217089"/>
    </source>
</evidence>
<accession>A0ABQ9E7G3</accession>
<dbReference type="Gene3D" id="4.10.400.10">
    <property type="entry name" value="Low-density Lipoprotein Receptor"/>
    <property type="match status" value="1"/>
</dbReference>
<evidence type="ECO:0000256" key="2">
    <source>
        <dbReference type="PROSITE-ProRule" id="PRU00124"/>
    </source>
</evidence>
<dbReference type="InterPro" id="IPR051560">
    <property type="entry name" value="MAM_domain-containing"/>
</dbReference>